<evidence type="ECO:0000256" key="4">
    <source>
        <dbReference type="SAM" id="SignalP"/>
    </source>
</evidence>
<name>A0A844ZXR7_9SPHN</name>
<feature type="transmembrane region" description="Helical" evidence="3">
    <location>
        <begin position="354"/>
        <end position="372"/>
    </location>
</feature>
<dbReference type="EMBL" id="WTYH01000001">
    <property type="protein sequence ID" value="MXO92032.1"/>
    <property type="molecule type" value="Genomic_DNA"/>
</dbReference>
<feature type="chain" id="PRO_5032666881" description="diguanylate cyclase" evidence="4">
    <location>
        <begin position="22"/>
        <end position="568"/>
    </location>
</feature>
<evidence type="ECO:0000313" key="6">
    <source>
        <dbReference type="EMBL" id="MXO92032.1"/>
    </source>
</evidence>
<sequence length="568" mass="61218">MGARLYLFLALVAATALLALASGAPAPADRAAACHAYSQGPLAPDAALASLDWRCDNDDWEDGHAITWLRYDTSAQGEPPRYFIGGTSVFERIGAYALADGNVVAQARFLPGEVDPIPAGAGFSLPLPSGGAAADTWLIAIERPHNVTIASEARLLGSDGKDPSIRRGMVLLALITGMLVMPLLFDAMFYLVLRERFVLLHAGMTVAMIGYLLGSGGVACAFVEIPVNWLARIGPVSYALGVGLAGLFVHAFLEPDALSGRMRRLLKRTAIWSMIVPVFAGLQLPLTQSFDNRLYFIAFLPVIPIYVAAILSAIPRGSRAAWFLAAAWFPVVAASMVRLLRGMGLLPGAGGPDISLFVALGVEVTIVALAIADRFLAVRRERDRAVTKARAFETLAEHDKLTGLFNRRALEDRFGTLRADGFTTLAVLDLDHFKRVNDRYGHAGGDEVLKCAAQAITPPHGDTLAFRMGGEEFVLLLRGSDTFARAENKRRAITTRIAASGLVDTPVTASMGIVEVPHGALADTGFETLYNRADRLLYEAKAAGRDRTMTERLKVFHPRRQTERRAAA</sequence>
<dbReference type="SMART" id="SM00267">
    <property type="entry name" value="GGDEF"/>
    <property type="match status" value="1"/>
</dbReference>
<keyword evidence="3" id="KW-1133">Transmembrane helix</keyword>
<dbReference type="NCBIfam" id="TIGR00254">
    <property type="entry name" value="GGDEF"/>
    <property type="match status" value="1"/>
</dbReference>
<dbReference type="RefSeq" id="WP_131451438.1">
    <property type="nucleotide sequence ID" value="NZ_BMJK01000001.1"/>
</dbReference>
<dbReference type="InterPro" id="IPR011623">
    <property type="entry name" value="7TMR_DISM_rcpt_extracell_dom1"/>
</dbReference>
<organism evidence="6 7">
    <name type="scientific">Aurantiacibacter arachoides</name>
    <dbReference type="NCBI Taxonomy" id="1850444"/>
    <lineage>
        <taxon>Bacteria</taxon>
        <taxon>Pseudomonadati</taxon>
        <taxon>Pseudomonadota</taxon>
        <taxon>Alphaproteobacteria</taxon>
        <taxon>Sphingomonadales</taxon>
        <taxon>Erythrobacteraceae</taxon>
        <taxon>Aurantiacibacter</taxon>
    </lineage>
</organism>
<dbReference type="InterPro" id="IPR043128">
    <property type="entry name" value="Rev_trsase/Diguanyl_cyclase"/>
</dbReference>
<dbReference type="CDD" id="cd01949">
    <property type="entry name" value="GGDEF"/>
    <property type="match status" value="1"/>
</dbReference>
<evidence type="ECO:0000259" key="5">
    <source>
        <dbReference type="PROSITE" id="PS50887"/>
    </source>
</evidence>
<reference evidence="6 7" key="1">
    <citation type="submission" date="2019-12" db="EMBL/GenBank/DDBJ databases">
        <title>Genomic-based taxomic classification of the family Erythrobacteraceae.</title>
        <authorList>
            <person name="Xu L."/>
        </authorList>
    </citation>
    <scope>NUCLEOTIDE SEQUENCE [LARGE SCALE GENOMIC DNA]</scope>
    <source>
        <strain evidence="6 7">RC4-10-4</strain>
    </source>
</reference>
<evidence type="ECO:0000256" key="2">
    <source>
        <dbReference type="ARBA" id="ARBA00034247"/>
    </source>
</evidence>
<protein>
    <recommendedName>
        <fullName evidence="1">diguanylate cyclase</fullName>
        <ecNumber evidence="1">2.7.7.65</ecNumber>
    </recommendedName>
</protein>
<dbReference type="PROSITE" id="PS50887">
    <property type="entry name" value="GGDEF"/>
    <property type="match status" value="1"/>
</dbReference>
<feature type="transmembrane region" description="Helical" evidence="3">
    <location>
        <begin position="265"/>
        <end position="282"/>
    </location>
</feature>
<dbReference type="Gene3D" id="3.30.70.270">
    <property type="match status" value="1"/>
</dbReference>
<keyword evidence="3" id="KW-0812">Transmembrane</keyword>
<evidence type="ECO:0000256" key="1">
    <source>
        <dbReference type="ARBA" id="ARBA00012528"/>
    </source>
</evidence>
<keyword evidence="3" id="KW-0472">Membrane</keyword>
<keyword evidence="4" id="KW-0732">Signal</keyword>
<dbReference type="GO" id="GO:0052621">
    <property type="term" value="F:diguanylate cyclase activity"/>
    <property type="evidence" value="ECO:0007669"/>
    <property type="project" value="UniProtKB-EC"/>
</dbReference>
<gene>
    <name evidence="6" type="ORF">GRI62_00235</name>
</gene>
<feature type="transmembrane region" description="Helical" evidence="3">
    <location>
        <begin position="233"/>
        <end position="253"/>
    </location>
</feature>
<feature type="transmembrane region" description="Helical" evidence="3">
    <location>
        <begin position="294"/>
        <end position="314"/>
    </location>
</feature>
<feature type="transmembrane region" description="Helical" evidence="3">
    <location>
        <begin position="205"/>
        <end position="227"/>
    </location>
</feature>
<evidence type="ECO:0000313" key="7">
    <source>
        <dbReference type="Proteomes" id="UP000460626"/>
    </source>
</evidence>
<comment type="caution">
    <text evidence="6">The sequence shown here is derived from an EMBL/GenBank/DDBJ whole genome shotgun (WGS) entry which is preliminary data.</text>
</comment>
<accession>A0A844ZXR7</accession>
<keyword evidence="7" id="KW-1185">Reference proteome</keyword>
<dbReference type="PANTHER" id="PTHR45138:SF9">
    <property type="entry name" value="DIGUANYLATE CYCLASE DGCM-RELATED"/>
    <property type="match status" value="1"/>
</dbReference>
<feature type="domain" description="GGDEF" evidence="5">
    <location>
        <begin position="421"/>
        <end position="553"/>
    </location>
</feature>
<dbReference type="EC" id="2.7.7.65" evidence="1"/>
<dbReference type="AlphaFoldDB" id="A0A844ZXR7"/>
<feature type="transmembrane region" description="Helical" evidence="3">
    <location>
        <begin position="321"/>
        <end position="342"/>
    </location>
</feature>
<proteinExistence type="predicted"/>
<dbReference type="InterPro" id="IPR000160">
    <property type="entry name" value="GGDEF_dom"/>
</dbReference>
<evidence type="ECO:0000256" key="3">
    <source>
        <dbReference type="SAM" id="Phobius"/>
    </source>
</evidence>
<dbReference type="InterPro" id="IPR050469">
    <property type="entry name" value="Diguanylate_Cyclase"/>
</dbReference>
<dbReference type="InterPro" id="IPR029787">
    <property type="entry name" value="Nucleotide_cyclase"/>
</dbReference>
<comment type="catalytic activity">
    <reaction evidence="2">
        <text>2 GTP = 3',3'-c-di-GMP + 2 diphosphate</text>
        <dbReference type="Rhea" id="RHEA:24898"/>
        <dbReference type="ChEBI" id="CHEBI:33019"/>
        <dbReference type="ChEBI" id="CHEBI:37565"/>
        <dbReference type="ChEBI" id="CHEBI:58805"/>
        <dbReference type="EC" id="2.7.7.65"/>
    </reaction>
</comment>
<dbReference type="Proteomes" id="UP000460626">
    <property type="component" value="Unassembled WGS sequence"/>
</dbReference>
<dbReference type="SUPFAM" id="SSF55073">
    <property type="entry name" value="Nucleotide cyclase"/>
    <property type="match status" value="1"/>
</dbReference>
<dbReference type="PANTHER" id="PTHR45138">
    <property type="entry name" value="REGULATORY COMPONENTS OF SENSORY TRANSDUCTION SYSTEM"/>
    <property type="match status" value="1"/>
</dbReference>
<feature type="transmembrane region" description="Helical" evidence="3">
    <location>
        <begin position="169"/>
        <end position="193"/>
    </location>
</feature>
<dbReference type="Pfam" id="PF07695">
    <property type="entry name" value="7TMR-DISM_7TM"/>
    <property type="match status" value="1"/>
</dbReference>
<dbReference type="OrthoDB" id="9759607at2"/>
<dbReference type="Pfam" id="PF00990">
    <property type="entry name" value="GGDEF"/>
    <property type="match status" value="1"/>
</dbReference>
<feature type="signal peptide" evidence="4">
    <location>
        <begin position="1"/>
        <end position="21"/>
    </location>
</feature>